<proteinExistence type="predicted"/>
<dbReference type="EMBL" id="QROB01000020">
    <property type="protein sequence ID" value="RHK86008.1"/>
    <property type="molecule type" value="Genomic_DNA"/>
</dbReference>
<name>A0A412VTD1_PHOVU</name>
<dbReference type="Proteomes" id="UP000286392">
    <property type="component" value="Unassembled WGS sequence"/>
</dbReference>
<reference evidence="3 4" key="1">
    <citation type="submission" date="2018-08" db="EMBL/GenBank/DDBJ databases">
        <title>A genome reference for cultivated species of the human gut microbiota.</title>
        <authorList>
            <person name="Zou Y."/>
            <person name="Xue W."/>
            <person name="Luo G."/>
        </authorList>
    </citation>
    <scope>NUCLEOTIDE SEQUENCE [LARGE SCALE GENOMIC DNA]</scope>
    <source>
        <strain evidence="1 3">AF14-8</strain>
        <strain evidence="2 4">AF39-8AT</strain>
    </source>
</reference>
<evidence type="ECO:0000313" key="1">
    <source>
        <dbReference type="EMBL" id="RGV12894.1"/>
    </source>
</evidence>
<evidence type="ECO:0000313" key="2">
    <source>
        <dbReference type="EMBL" id="RHK86008.1"/>
    </source>
</evidence>
<evidence type="ECO:0000313" key="4">
    <source>
        <dbReference type="Proteomes" id="UP000286392"/>
    </source>
</evidence>
<dbReference type="RefSeq" id="WP_100263450.1">
    <property type="nucleotide sequence ID" value="NZ_JADMUZ010000021.1"/>
</dbReference>
<dbReference type="Proteomes" id="UP000285379">
    <property type="component" value="Unassembled WGS sequence"/>
</dbReference>
<sequence length="94" mass="10709">MKYSKTGQFTANQEKLCKEIAIRISKLRKSGCCVFGKGDELRVYKTKDMEHAQPLHLSTGSDYKHAIKYLHAGRINDSGADDSEYFEQGYITEE</sequence>
<evidence type="ECO:0000313" key="3">
    <source>
        <dbReference type="Proteomes" id="UP000285379"/>
    </source>
</evidence>
<dbReference type="AlphaFoldDB" id="A0A412VTD1"/>
<gene>
    <name evidence="2" type="ORF">DW043_14240</name>
    <name evidence="1" type="ORF">DWW27_03615</name>
</gene>
<protein>
    <submittedName>
        <fullName evidence="1">Uncharacterized protein</fullName>
    </submittedName>
</protein>
<comment type="caution">
    <text evidence="1">The sequence shown here is derived from an EMBL/GenBank/DDBJ whole genome shotgun (WGS) entry which is preliminary data.</text>
</comment>
<dbReference type="EMBL" id="QRYT01000006">
    <property type="protein sequence ID" value="RGV12894.1"/>
    <property type="molecule type" value="Genomic_DNA"/>
</dbReference>
<accession>A0A412VTD1</accession>
<organism evidence="1 3">
    <name type="scientific">Phocaeicola vulgatus</name>
    <name type="common">Bacteroides vulgatus</name>
    <dbReference type="NCBI Taxonomy" id="821"/>
    <lineage>
        <taxon>Bacteria</taxon>
        <taxon>Pseudomonadati</taxon>
        <taxon>Bacteroidota</taxon>
        <taxon>Bacteroidia</taxon>
        <taxon>Bacteroidales</taxon>
        <taxon>Bacteroidaceae</taxon>
        <taxon>Phocaeicola</taxon>
    </lineage>
</organism>